<keyword evidence="8" id="KW-0319">Glycerol metabolism</keyword>
<evidence type="ECO:0000256" key="3">
    <source>
        <dbReference type="ARBA" id="ARBA00005189"/>
    </source>
</evidence>
<sequence length="327" mass="37699">MCNYFYPPKKAVSQPSVLDRTKGALMHLVFIGCWVGGVNTPLIFGLLIWRGTLVSYVFAAVILFVAIFPFIIKPGKWPAFKYTIPEWGQRYHKECNIIFVEGAPFDEDLHKLQRHAFCYHPHGVLSWGFVLNAGFRHFFEPLFGVVADALCYAPLWYWFVTRWTKAVRPASKKHMTRYMEKGESFGIIPGGFEEATISKLGAQRVYLKKRKGFVKYALKYGYALVPVYTFGESDTYYNVQGAWRLRLWLNSLQLPGVLPFGAWWCPIMPKQVRLTTVVGKPLQLPQISSPSQTDVNKWHEEYVKALLEVFEQNKSQCGYPDAEMELW</sequence>
<evidence type="ECO:0000256" key="11">
    <source>
        <dbReference type="ARBA" id="ARBA00023098"/>
    </source>
</evidence>
<keyword evidence="9 14" id="KW-0256">Endoplasmic reticulum</keyword>
<comment type="similarity">
    <text evidence="4 14">Belongs to the diacylglycerol acyltransferase family.</text>
</comment>
<comment type="pathway">
    <text evidence="2">Glycerolipid metabolism; triacylglycerol biosynthesis.</text>
</comment>
<evidence type="ECO:0000256" key="14">
    <source>
        <dbReference type="RuleBase" id="RU367023"/>
    </source>
</evidence>
<comment type="pathway">
    <text evidence="3">Lipid metabolism.</text>
</comment>
<keyword evidence="7 14" id="KW-0812">Transmembrane</keyword>
<name>A0A6S9LWF7_HETAK</name>
<evidence type="ECO:0000256" key="1">
    <source>
        <dbReference type="ARBA" id="ARBA00004477"/>
    </source>
</evidence>
<dbReference type="EMBL" id="HBIU01034518">
    <property type="protein sequence ID" value="CAE0637118.1"/>
    <property type="molecule type" value="Transcribed_RNA"/>
</dbReference>
<evidence type="ECO:0000256" key="6">
    <source>
        <dbReference type="ARBA" id="ARBA00022679"/>
    </source>
</evidence>
<keyword evidence="13" id="KW-0012">Acyltransferase</keyword>
<protein>
    <recommendedName>
        <fullName evidence="14">Acyltransferase</fullName>
        <ecNumber evidence="14">2.3.1.-</ecNumber>
    </recommendedName>
</protein>
<evidence type="ECO:0000256" key="4">
    <source>
        <dbReference type="ARBA" id="ARBA00005420"/>
    </source>
</evidence>
<dbReference type="CDD" id="cd07987">
    <property type="entry name" value="LPLAT_MGAT-like"/>
    <property type="match status" value="1"/>
</dbReference>
<evidence type="ECO:0000256" key="7">
    <source>
        <dbReference type="ARBA" id="ARBA00022692"/>
    </source>
</evidence>
<keyword evidence="6 14" id="KW-0808">Transferase</keyword>
<dbReference type="GO" id="GO:0005789">
    <property type="term" value="C:endoplasmic reticulum membrane"/>
    <property type="evidence" value="ECO:0007669"/>
    <property type="project" value="UniProtKB-SubCell"/>
</dbReference>
<evidence type="ECO:0000256" key="2">
    <source>
        <dbReference type="ARBA" id="ARBA00004771"/>
    </source>
</evidence>
<accession>A0A6S9LWF7</accession>
<keyword evidence="5" id="KW-0444">Lipid biosynthesis</keyword>
<evidence type="ECO:0000313" key="15">
    <source>
        <dbReference type="EMBL" id="CAE0637118.1"/>
    </source>
</evidence>
<keyword evidence="11" id="KW-0443">Lipid metabolism</keyword>
<dbReference type="GO" id="GO:0004144">
    <property type="term" value="F:diacylglycerol O-acyltransferase activity"/>
    <property type="evidence" value="ECO:0007669"/>
    <property type="project" value="TreeGrafter"/>
</dbReference>
<dbReference type="PANTHER" id="PTHR12317">
    <property type="entry name" value="DIACYLGLYCEROL O-ACYLTRANSFERASE"/>
    <property type="match status" value="1"/>
</dbReference>
<feature type="transmembrane region" description="Helical" evidence="14">
    <location>
        <begin position="24"/>
        <end position="47"/>
    </location>
</feature>
<comment type="subcellular location">
    <subcellularLocation>
        <location evidence="1 14">Endoplasmic reticulum membrane</location>
        <topology evidence="1 14">Multi-pass membrane protein</topology>
    </subcellularLocation>
</comment>
<evidence type="ECO:0000256" key="8">
    <source>
        <dbReference type="ARBA" id="ARBA00022798"/>
    </source>
</evidence>
<evidence type="ECO:0000256" key="12">
    <source>
        <dbReference type="ARBA" id="ARBA00023136"/>
    </source>
</evidence>
<proteinExistence type="inferred from homology"/>
<dbReference type="PANTHER" id="PTHR12317:SF0">
    <property type="entry name" value="ACYLTRANSFERASE"/>
    <property type="match status" value="1"/>
</dbReference>
<dbReference type="GO" id="GO:0019432">
    <property type="term" value="P:triglyceride biosynthetic process"/>
    <property type="evidence" value="ECO:0007669"/>
    <property type="project" value="TreeGrafter"/>
</dbReference>
<evidence type="ECO:0000256" key="9">
    <source>
        <dbReference type="ARBA" id="ARBA00022824"/>
    </source>
</evidence>
<evidence type="ECO:0000256" key="13">
    <source>
        <dbReference type="ARBA" id="ARBA00023315"/>
    </source>
</evidence>
<gene>
    <name evidence="15" type="ORF">HAKA00212_LOCUS15892</name>
</gene>
<evidence type="ECO:0000256" key="5">
    <source>
        <dbReference type="ARBA" id="ARBA00022516"/>
    </source>
</evidence>
<keyword evidence="10 14" id="KW-1133">Transmembrane helix</keyword>
<dbReference type="InterPro" id="IPR007130">
    <property type="entry name" value="DAGAT"/>
</dbReference>
<dbReference type="EC" id="2.3.1.-" evidence="14"/>
<keyword evidence="12 14" id="KW-0472">Membrane</keyword>
<dbReference type="Pfam" id="PF03982">
    <property type="entry name" value="DAGAT"/>
    <property type="match status" value="1"/>
</dbReference>
<evidence type="ECO:0000256" key="10">
    <source>
        <dbReference type="ARBA" id="ARBA00022989"/>
    </source>
</evidence>
<organism evidence="15">
    <name type="scientific">Heterosigma akashiwo</name>
    <name type="common">Chromophytic alga</name>
    <name type="synonym">Heterosigma carterae</name>
    <dbReference type="NCBI Taxonomy" id="2829"/>
    <lineage>
        <taxon>Eukaryota</taxon>
        <taxon>Sar</taxon>
        <taxon>Stramenopiles</taxon>
        <taxon>Ochrophyta</taxon>
        <taxon>Raphidophyceae</taxon>
        <taxon>Chattonellales</taxon>
        <taxon>Chattonellaceae</taxon>
        <taxon>Heterosigma</taxon>
    </lineage>
</organism>
<dbReference type="AlphaFoldDB" id="A0A6S9LWF7"/>
<feature type="transmembrane region" description="Helical" evidence="14">
    <location>
        <begin position="53"/>
        <end position="72"/>
    </location>
</feature>
<reference evidence="15" key="1">
    <citation type="submission" date="2021-01" db="EMBL/GenBank/DDBJ databases">
        <authorList>
            <person name="Corre E."/>
            <person name="Pelletier E."/>
            <person name="Niang G."/>
            <person name="Scheremetjew M."/>
            <person name="Finn R."/>
            <person name="Kale V."/>
            <person name="Holt S."/>
            <person name="Cochrane G."/>
            <person name="Meng A."/>
            <person name="Brown T."/>
            <person name="Cohen L."/>
        </authorList>
    </citation>
    <scope>NUCLEOTIDE SEQUENCE</scope>
    <source>
        <strain evidence="15">CCMP3107</strain>
    </source>
</reference>
<dbReference type="GO" id="GO:0006071">
    <property type="term" value="P:glycerol metabolic process"/>
    <property type="evidence" value="ECO:0007669"/>
    <property type="project" value="UniProtKB-KW"/>
</dbReference>